<gene>
    <name evidence="2" type="ORF">SCH01S_19_00420</name>
</gene>
<dbReference type="OrthoDB" id="881941at2"/>
<proteinExistence type="predicted"/>
<evidence type="ECO:0008006" key="4">
    <source>
        <dbReference type="Google" id="ProtNLM"/>
    </source>
</evidence>
<keyword evidence="3" id="KW-1185">Reference proteome</keyword>
<feature type="transmembrane region" description="Helical" evidence="1">
    <location>
        <begin position="42"/>
        <end position="61"/>
    </location>
</feature>
<keyword evidence="1" id="KW-1133">Transmembrane helix</keyword>
<keyword evidence="1" id="KW-0812">Transmembrane</keyword>
<organism evidence="2 3">
    <name type="scientific">Sphingomonas changbaiensis NBRC 104936</name>
    <dbReference type="NCBI Taxonomy" id="1219043"/>
    <lineage>
        <taxon>Bacteria</taxon>
        <taxon>Pseudomonadati</taxon>
        <taxon>Pseudomonadota</taxon>
        <taxon>Alphaproteobacteria</taxon>
        <taxon>Sphingomonadales</taxon>
        <taxon>Sphingomonadaceae</taxon>
        <taxon>Sphingomonas</taxon>
    </lineage>
</organism>
<evidence type="ECO:0000313" key="3">
    <source>
        <dbReference type="Proteomes" id="UP000033202"/>
    </source>
</evidence>
<keyword evidence="1" id="KW-0472">Membrane</keyword>
<dbReference type="Proteomes" id="UP000033202">
    <property type="component" value="Unassembled WGS sequence"/>
</dbReference>
<feature type="transmembrane region" description="Helical" evidence="1">
    <location>
        <begin position="68"/>
        <end position="86"/>
    </location>
</feature>
<protein>
    <recommendedName>
        <fullName evidence="4">DoxX family protein</fullName>
    </recommendedName>
</protein>
<evidence type="ECO:0000256" key="1">
    <source>
        <dbReference type="SAM" id="Phobius"/>
    </source>
</evidence>
<reference evidence="2 3" key="1">
    <citation type="submission" date="2015-04" db="EMBL/GenBank/DDBJ databases">
        <title>Whole genome shotgun sequence of Sphingomonas changbaiensis NBRC 104936.</title>
        <authorList>
            <person name="Katano-Makiyama Y."/>
            <person name="Hosoyama A."/>
            <person name="Hashimoto M."/>
            <person name="Noguchi M."/>
            <person name="Tsuchikane K."/>
            <person name="Ohji S."/>
            <person name="Yamazoe A."/>
            <person name="Ichikawa N."/>
            <person name="Kimura A."/>
            <person name="Fujita N."/>
        </authorList>
    </citation>
    <scope>NUCLEOTIDE SEQUENCE [LARGE SCALE GENOMIC DNA]</scope>
    <source>
        <strain evidence="2 3">NBRC 104936</strain>
    </source>
</reference>
<feature type="transmembrane region" description="Helical" evidence="1">
    <location>
        <begin position="98"/>
        <end position="122"/>
    </location>
</feature>
<sequence>MQRRGSWIRIAYALCLAGATVNHGRAVLAHGWLPEWLPAATALYWSSLTFLDPLAAVLLILRPRAGIALTVAIIVSDVAHNLWFVAAHPLHGSLVEAVASSAFTMSQIAFLVFVAATAPVAWKDARQPAPHD</sequence>
<name>A0A0E9MMK1_9SPHN</name>
<dbReference type="EMBL" id="BBWU01000019">
    <property type="protein sequence ID" value="GAO38738.1"/>
    <property type="molecule type" value="Genomic_DNA"/>
</dbReference>
<dbReference type="AlphaFoldDB" id="A0A0E9MMK1"/>
<evidence type="ECO:0000313" key="2">
    <source>
        <dbReference type="EMBL" id="GAO38738.1"/>
    </source>
</evidence>
<accession>A0A0E9MMK1</accession>
<comment type="caution">
    <text evidence="2">The sequence shown here is derived from an EMBL/GenBank/DDBJ whole genome shotgun (WGS) entry which is preliminary data.</text>
</comment>